<dbReference type="AlphaFoldDB" id="A0A6P1E0L2"/>
<dbReference type="EC" id="3.4.21.-" evidence="7"/>
<dbReference type="Gene3D" id="2.40.10.10">
    <property type="entry name" value="Trypsin-like serine proteases"/>
    <property type="match status" value="2"/>
</dbReference>
<name>A0A6P1E0L2_9GAMM</name>
<keyword evidence="4 7" id="KW-0732">Signal</keyword>
<evidence type="ECO:0000256" key="5">
    <source>
        <dbReference type="ARBA" id="ARBA00022801"/>
    </source>
</evidence>
<dbReference type="RefSeq" id="WP_164656881.1">
    <property type="nucleotide sequence ID" value="NZ_JAAIJR010000206.1"/>
</dbReference>
<dbReference type="InterPro" id="IPR009003">
    <property type="entry name" value="Peptidase_S1_PA"/>
</dbReference>
<sequence>MRLLNSFVGLSLLLGWALFAATTGSAAGAGRLINCHEKNRGLVTRTRPDACEGRVVSDAEAASIRQRRQDYVKESLGVNVSPSVLGKRMAGVGAGFFVDDKGTILTNAHIVKGCSTITVSPPGQKSSPARLEEISLALDLALLKTNLRSRRHAVFAPADHRVSGEVAIIGYPSQGSPQQTPILTKGTLPDTGSRPTAARPLPLKVAVRPGNSGGPVLDASGRVIGVVFAAIDTKRVYQQTGQLARDIGMAIPNGISLPFMTRNGIQPTLADSPKASPDLLKEAKRYLARVECWL</sequence>
<dbReference type="PRINTS" id="PR00839">
    <property type="entry name" value="V8PROTEASE"/>
</dbReference>
<comment type="similarity">
    <text evidence="2 7">Belongs to the peptidase S1B family.</text>
</comment>
<evidence type="ECO:0000256" key="6">
    <source>
        <dbReference type="ARBA" id="ARBA00022825"/>
    </source>
</evidence>
<dbReference type="PANTHER" id="PTHR43019">
    <property type="entry name" value="SERINE ENDOPROTEASE DEGS"/>
    <property type="match status" value="1"/>
</dbReference>
<dbReference type="Proteomes" id="UP000471640">
    <property type="component" value="Unassembled WGS sequence"/>
</dbReference>
<organism evidence="8 9">
    <name type="scientific">Thiorhodococcus mannitoliphagus</name>
    <dbReference type="NCBI Taxonomy" id="329406"/>
    <lineage>
        <taxon>Bacteria</taxon>
        <taxon>Pseudomonadati</taxon>
        <taxon>Pseudomonadota</taxon>
        <taxon>Gammaproteobacteria</taxon>
        <taxon>Chromatiales</taxon>
        <taxon>Chromatiaceae</taxon>
        <taxon>Thiorhodococcus</taxon>
    </lineage>
</organism>
<evidence type="ECO:0000256" key="7">
    <source>
        <dbReference type="RuleBase" id="RU004296"/>
    </source>
</evidence>
<comment type="caution">
    <text evidence="8">The sequence shown here is derived from an EMBL/GenBank/DDBJ whole genome shotgun (WGS) entry which is preliminary data.</text>
</comment>
<keyword evidence="5 7" id="KW-0378">Hydrolase</keyword>
<dbReference type="EMBL" id="JAAIJR010000206">
    <property type="protein sequence ID" value="NEX23449.1"/>
    <property type="molecule type" value="Genomic_DNA"/>
</dbReference>
<dbReference type="GO" id="GO:0005576">
    <property type="term" value="C:extracellular region"/>
    <property type="evidence" value="ECO:0007669"/>
    <property type="project" value="UniProtKB-SubCell"/>
</dbReference>
<reference evidence="8 9" key="2">
    <citation type="submission" date="2020-02" db="EMBL/GenBank/DDBJ databases">
        <title>Genome sequences of Thiorhodococcus mannitoliphagus and Thiorhodococcus minor, purple sulfur photosynthetic bacteria in the gammaproteobacterial family, Chromatiaceae.</title>
        <authorList>
            <person name="Aviles F.A."/>
            <person name="Meyer T.E."/>
            <person name="Kyndt J.A."/>
        </authorList>
    </citation>
    <scope>NUCLEOTIDE SEQUENCE [LARGE SCALE GENOMIC DNA]</scope>
    <source>
        <strain evidence="8 9">DSM 18266</strain>
    </source>
</reference>
<proteinExistence type="inferred from homology"/>
<keyword evidence="3 7" id="KW-0645">Protease</keyword>
<evidence type="ECO:0000313" key="9">
    <source>
        <dbReference type="Proteomes" id="UP000471640"/>
    </source>
</evidence>
<evidence type="ECO:0000256" key="1">
    <source>
        <dbReference type="ARBA" id="ARBA00004613"/>
    </source>
</evidence>
<dbReference type="Pfam" id="PF13365">
    <property type="entry name" value="Trypsin_2"/>
    <property type="match status" value="1"/>
</dbReference>
<keyword evidence="9" id="KW-1185">Reference proteome</keyword>
<comment type="subcellular location">
    <subcellularLocation>
        <location evidence="1">Secreted</location>
    </subcellularLocation>
</comment>
<reference evidence="9" key="1">
    <citation type="journal article" date="2020" name="Microbiol. Resour. Announc.">
        <title>Draft Genome Sequences of Thiorhodococcus mannitoliphagus and Thiorhodococcus minor, Purple Sulfur Photosynthetic Bacteria in the Gammaproteobacterial Family Chromatiaceae.</title>
        <authorList>
            <person name="Aviles F.A."/>
            <person name="Meyer T.E."/>
            <person name="Kyndt J.A."/>
        </authorList>
    </citation>
    <scope>NUCLEOTIDE SEQUENCE [LARGE SCALE GENOMIC DNA]</scope>
    <source>
        <strain evidence="9">DSM 18266</strain>
    </source>
</reference>
<dbReference type="InterPro" id="IPR008256">
    <property type="entry name" value="Peptidase_S1B"/>
</dbReference>
<accession>A0A6P1E0L2</accession>
<dbReference type="PANTHER" id="PTHR43019:SF23">
    <property type="entry name" value="PROTEASE DO-LIKE 5, CHLOROPLASTIC"/>
    <property type="match status" value="1"/>
</dbReference>
<evidence type="ECO:0000256" key="4">
    <source>
        <dbReference type="ARBA" id="ARBA00022729"/>
    </source>
</evidence>
<evidence type="ECO:0000313" key="8">
    <source>
        <dbReference type="EMBL" id="NEX23449.1"/>
    </source>
</evidence>
<evidence type="ECO:0000256" key="2">
    <source>
        <dbReference type="ARBA" id="ARBA00008764"/>
    </source>
</evidence>
<feature type="chain" id="PRO_5027154056" description="Serine protease" evidence="7">
    <location>
        <begin position="21"/>
        <end position="294"/>
    </location>
</feature>
<keyword evidence="6 7" id="KW-0720">Serine protease</keyword>
<dbReference type="SUPFAM" id="SSF50494">
    <property type="entry name" value="Trypsin-like serine proteases"/>
    <property type="match status" value="1"/>
</dbReference>
<evidence type="ECO:0000256" key="3">
    <source>
        <dbReference type="ARBA" id="ARBA00022670"/>
    </source>
</evidence>
<gene>
    <name evidence="8" type="ORF">G3480_24685</name>
</gene>
<feature type="signal peptide" evidence="7">
    <location>
        <begin position="1"/>
        <end position="20"/>
    </location>
</feature>
<dbReference type="GO" id="GO:0006508">
    <property type="term" value="P:proteolysis"/>
    <property type="evidence" value="ECO:0007669"/>
    <property type="project" value="UniProtKB-KW"/>
</dbReference>
<dbReference type="GO" id="GO:0008236">
    <property type="term" value="F:serine-type peptidase activity"/>
    <property type="evidence" value="ECO:0007669"/>
    <property type="project" value="UniProtKB-KW"/>
</dbReference>
<dbReference type="InterPro" id="IPR043504">
    <property type="entry name" value="Peptidase_S1_PA_chymotrypsin"/>
</dbReference>
<protein>
    <recommendedName>
        <fullName evidence="7">Serine protease</fullName>
        <ecNumber evidence="7">3.4.21.-</ecNumber>
    </recommendedName>
</protein>